<keyword evidence="1" id="KW-1133">Transmembrane helix</keyword>
<evidence type="ECO:0000256" key="1">
    <source>
        <dbReference type="SAM" id="Phobius"/>
    </source>
</evidence>
<evidence type="ECO:0000313" key="2">
    <source>
        <dbReference type="EMBL" id="EAR50505.1"/>
    </source>
</evidence>
<organism evidence="2 3">
    <name type="scientific">Oceanicola granulosus (strain ATCC BAA-861 / DSM 15982 / KCTC 12143 / HTCC2516)</name>
    <dbReference type="NCBI Taxonomy" id="314256"/>
    <lineage>
        <taxon>Bacteria</taxon>
        <taxon>Pseudomonadati</taxon>
        <taxon>Pseudomonadota</taxon>
        <taxon>Alphaproteobacteria</taxon>
        <taxon>Rhodobacterales</taxon>
        <taxon>Roseobacteraceae</taxon>
        <taxon>Oceanicola</taxon>
    </lineage>
</organism>
<keyword evidence="1" id="KW-0472">Membrane</keyword>
<feature type="transmembrane region" description="Helical" evidence="1">
    <location>
        <begin position="154"/>
        <end position="175"/>
    </location>
</feature>
<proteinExistence type="predicted"/>
<accession>Q2CCW8</accession>
<feature type="transmembrane region" description="Helical" evidence="1">
    <location>
        <begin position="123"/>
        <end position="142"/>
    </location>
</feature>
<dbReference type="Proteomes" id="UP000003635">
    <property type="component" value="Unassembled WGS sequence"/>
</dbReference>
<dbReference type="eggNOG" id="ENOG5032MSX">
    <property type="taxonomic scope" value="Bacteria"/>
</dbReference>
<dbReference type="EMBL" id="AAOT01000027">
    <property type="protein sequence ID" value="EAR50505.1"/>
    <property type="molecule type" value="Genomic_DNA"/>
</dbReference>
<dbReference type="AlphaFoldDB" id="Q2CCW8"/>
<feature type="transmembrane region" description="Helical" evidence="1">
    <location>
        <begin position="75"/>
        <end position="96"/>
    </location>
</feature>
<dbReference type="OrthoDB" id="7631418at2"/>
<evidence type="ECO:0000313" key="3">
    <source>
        <dbReference type="Proteomes" id="UP000003635"/>
    </source>
</evidence>
<protein>
    <recommendedName>
        <fullName evidence="4">Membrane-bound metal-dependent hydrolase</fullName>
    </recommendedName>
</protein>
<dbReference type="STRING" id="314256.OG2516_09680"/>
<reference evidence="2 3" key="1">
    <citation type="journal article" date="2010" name="J. Bacteriol.">
        <title>Genome sequences of Oceanicola granulosus HTCC2516(T) and Oceanicola batsensis HTCC2597(TDelta).</title>
        <authorList>
            <person name="Thrash J.C."/>
            <person name="Cho J.C."/>
            <person name="Vergin K.L."/>
            <person name="Giovannoni S.J."/>
        </authorList>
    </citation>
    <scope>NUCLEOTIDE SEQUENCE [LARGE SCALE GENOMIC DNA]</scope>
    <source>
        <strain evidence="3">ATCC BAA-861 / DSM 15982 / KCTC 12143 / HTCC2516</strain>
    </source>
</reference>
<comment type="caution">
    <text evidence="2">The sequence shown here is derived from an EMBL/GenBank/DDBJ whole genome shotgun (WGS) entry which is preliminary data.</text>
</comment>
<keyword evidence="3" id="KW-1185">Reference proteome</keyword>
<feature type="transmembrane region" description="Helical" evidence="1">
    <location>
        <begin position="48"/>
        <end position="68"/>
    </location>
</feature>
<name>Q2CCW8_OCEGH</name>
<feature type="transmembrane region" description="Helical" evidence="1">
    <location>
        <begin position="21"/>
        <end position="42"/>
    </location>
</feature>
<gene>
    <name evidence="2" type="ORF">OG2516_09680</name>
</gene>
<evidence type="ECO:0008006" key="4">
    <source>
        <dbReference type="Google" id="ProtNLM"/>
    </source>
</evidence>
<dbReference type="RefSeq" id="WP_007255457.1">
    <property type="nucleotide sequence ID" value="NZ_CH724107.1"/>
</dbReference>
<sequence>MNTPAHMALSLAVLGRERRRGAWAVILAGGLLPDLFLFLEHFTGRGPLTAQLVIVFNSAVLYAALAALGLALRLWWLPLLALSALLHIALDLPLHATDARAHFWPLTDWTFASPFSFWDTGHHGALIGTLEGVLFALCLVIVWRRCETWAQRALAALGGLVYAAAFVHFAGHAFAGQHWAIW</sequence>
<dbReference type="HOGENOM" id="CLU_1420826_0_0_5"/>
<keyword evidence="1" id="KW-0812">Transmembrane</keyword>